<dbReference type="Proteomes" id="UP000261905">
    <property type="component" value="Unassembled WGS sequence"/>
</dbReference>
<dbReference type="SUPFAM" id="SSF53448">
    <property type="entry name" value="Nucleotide-diphospho-sugar transferases"/>
    <property type="match status" value="1"/>
</dbReference>
<comment type="similarity">
    <text evidence="1">Belongs to the glycosyltransferase 2 family.</text>
</comment>
<keyword evidence="3 5" id="KW-0808">Transferase</keyword>
<accession>A0A371P0Z4</accession>
<dbReference type="OrthoDB" id="396512at2"/>
<evidence type="ECO:0000259" key="4">
    <source>
        <dbReference type="Pfam" id="PF00535"/>
    </source>
</evidence>
<keyword evidence="2" id="KW-0328">Glycosyltransferase</keyword>
<feature type="domain" description="Glycosyltransferase 2-like" evidence="4">
    <location>
        <begin position="9"/>
        <end position="175"/>
    </location>
</feature>
<dbReference type="PANTHER" id="PTHR22916">
    <property type="entry name" value="GLYCOSYLTRANSFERASE"/>
    <property type="match status" value="1"/>
</dbReference>
<evidence type="ECO:0000256" key="3">
    <source>
        <dbReference type="ARBA" id="ARBA00022679"/>
    </source>
</evidence>
<gene>
    <name evidence="5" type="ORF">DX130_24040</name>
</gene>
<dbReference type="InterPro" id="IPR029044">
    <property type="entry name" value="Nucleotide-diphossugar_trans"/>
</dbReference>
<evidence type="ECO:0000313" key="5">
    <source>
        <dbReference type="EMBL" id="REK69575.1"/>
    </source>
</evidence>
<reference evidence="5 6" key="1">
    <citation type="submission" date="2018-08" db="EMBL/GenBank/DDBJ databases">
        <title>Paenibacillus sp. M4BSY-1, whole genome shotgun sequence.</title>
        <authorList>
            <person name="Tuo L."/>
        </authorList>
    </citation>
    <scope>NUCLEOTIDE SEQUENCE [LARGE SCALE GENOMIC DNA]</scope>
    <source>
        <strain evidence="5 6">M4BSY-1</strain>
    </source>
</reference>
<evidence type="ECO:0000313" key="6">
    <source>
        <dbReference type="Proteomes" id="UP000261905"/>
    </source>
</evidence>
<evidence type="ECO:0000256" key="2">
    <source>
        <dbReference type="ARBA" id="ARBA00022676"/>
    </source>
</evidence>
<dbReference type="Pfam" id="PF00535">
    <property type="entry name" value="Glycos_transf_2"/>
    <property type="match status" value="1"/>
</dbReference>
<evidence type="ECO:0000256" key="1">
    <source>
        <dbReference type="ARBA" id="ARBA00006739"/>
    </source>
</evidence>
<dbReference type="PANTHER" id="PTHR22916:SF51">
    <property type="entry name" value="GLYCOSYLTRANSFERASE EPSH-RELATED"/>
    <property type="match status" value="1"/>
</dbReference>
<dbReference type="AlphaFoldDB" id="A0A371P0Z4"/>
<dbReference type="CDD" id="cd00761">
    <property type="entry name" value="Glyco_tranf_GTA_type"/>
    <property type="match status" value="1"/>
</dbReference>
<dbReference type="InterPro" id="IPR001173">
    <property type="entry name" value="Glyco_trans_2-like"/>
</dbReference>
<comment type="caution">
    <text evidence="5">The sequence shown here is derived from an EMBL/GenBank/DDBJ whole genome shotgun (WGS) entry which is preliminary data.</text>
</comment>
<keyword evidence="6" id="KW-1185">Reference proteome</keyword>
<protein>
    <submittedName>
        <fullName evidence="5">Glycosyltransferase</fullName>
    </submittedName>
</protein>
<dbReference type="GO" id="GO:0016757">
    <property type="term" value="F:glycosyltransferase activity"/>
    <property type="evidence" value="ECO:0007669"/>
    <property type="project" value="UniProtKB-KW"/>
</dbReference>
<proteinExistence type="inferred from homology"/>
<sequence length="355" mass="41019">MVFMTPYVSIIVPIYNTERYLPRCLDSLSRQTLVHAEILLVIDRKSSQESCKIAEAYCEKDSRMKLLHSNVQGASAVRNIGLRHATGEYIGFVDSDDYVMPEMFADLYSFASTHSLDIAVSGIWRDNADAKALQVHMLYPNEITRIPQTSRQDFMYKWVLSNQAYFVWNKLYRKSFLDQHELFFNEKIIIGEDSVFNANCFSLAVSAGSTEKAYYIYYNRQSSQMYSIDTKQLQQDFQLRWDAFNKCAGRISEGDNLIAIASLRMVTNALFMYKIKNRTLEEACDFVAQLISNLEMQPYIEIALQPNILSEFAIQSHMDASALNNFKRFAESVSMGKDKLLEWQLYYKNVIEKKG</sequence>
<dbReference type="EMBL" id="QUBQ01000007">
    <property type="protein sequence ID" value="REK69575.1"/>
    <property type="molecule type" value="Genomic_DNA"/>
</dbReference>
<organism evidence="5 6">
    <name type="scientific">Paenibacillus paeoniae</name>
    <dbReference type="NCBI Taxonomy" id="2292705"/>
    <lineage>
        <taxon>Bacteria</taxon>
        <taxon>Bacillati</taxon>
        <taxon>Bacillota</taxon>
        <taxon>Bacilli</taxon>
        <taxon>Bacillales</taxon>
        <taxon>Paenibacillaceae</taxon>
        <taxon>Paenibacillus</taxon>
    </lineage>
</organism>
<name>A0A371P0Z4_9BACL</name>
<dbReference type="Gene3D" id="3.90.550.10">
    <property type="entry name" value="Spore Coat Polysaccharide Biosynthesis Protein SpsA, Chain A"/>
    <property type="match status" value="1"/>
</dbReference>